<organism evidence="2 3">
    <name type="scientific">Hexamita inflata</name>
    <dbReference type="NCBI Taxonomy" id="28002"/>
    <lineage>
        <taxon>Eukaryota</taxon>
        <taxon>Metamonada</taxon>
        <taxon>Diplomonadida</taxon>
        <taxon>Hexamitidae</taxon>
        <taxon>Hexamitinae</taxon>
        <taxon>Hexamita</taxon>
    </lineage>
</organism>
<accession>A0ABP1HH04</accession>
<feature type="transmembrane region" description="Helical" evidence="1">
    <location>
        <begin position="16"/>
        <end position="33"/>
    </location>
</feature>
<comment type="caution">
    <text evidence="2">The sequence shown here is derived from an EMBL/GenBank/DDBJ whole genome shotgun (WGS) entry which is preliminary data.</text>
</comment>
<feature type="transmembrane region" description="Helical" evidence="1">
    <location>
        <begin position="601"/>
        <end position="625"/>
    </location>
</feature>
<keyword evidence="1" id="KW-1133">Transmembrane helix</keyword>
<keyword evidence="1" id="KW-0472">Membrane</keyword>
<feature type="transmembrane region" description="Helical" evidence="1">
    <location>
        <begin position="103"/>
        <end position="123"/>
    </location>
</feature>
<keyword evidence="3" id="KW-1185">Reference proteome</keyword>
<protein>
    <submittedName>
        <fullName evidence="2">Hypothetical_protein</fullName>
    </submittedName>
</protein>
<name>A0ABP1HH04_9EUKA</name>
<evidence type="ECO:0000313" key="2">
    <source>
        <dbReference type="EMBL" id="CAL5994370.1"/>
    </source>
</evidence>
<gene>
    <name evidence="2" type="ORF">HINF_LOCUS13521</name>
</gene>
<evidence type="ECO:0000313" key="3">
    <source>
        <dbReference type="Proteomes" id="UP001642409"/>
    </source>
</evidence>
<proteinExistence type="predicted"/>
<reference evidence="2 3" key="1">
    <citation type="submission" date="2024-07" db="EMBL/GenBank/DDBJ databases">
        <authorList>
            <person name="Akdeniz Z."/>
        </authorList>
    </citation>
    <scope>NUCLEOTIDE SEQUENCE [LARGE SCALE GENOMIC DNA]</scope>
</reference>
<feature type="transmembrane region" description="Helical" evidence="1">
    <location>
        <begin position="646"/>
        <end position="665"/>
    </location>
</feature>
<dbReference type="EMBL" id="CAXDID020000031">
    <property type="protein sequence ID" value="CAL5994370.1"/>
    <property type="molecule type" value="Genomic_DNA"/>
</dbReference>
<sequence>MRDSTTQIFVNRVNQFLIYYAIICLFELQHAIMRQIEDTQNKVVFLAVKSVRATNALLHLLNFPRRRSSDYRLEIKHFSKRVIYTELFFQYLFNVPNQYHHPYNAILGGQVVYLLEVFTTHVFVSYREIITFHVFSLIFFSYLTCVNFHSLKYWLSGSLAGSFLILYNYQNRTGQQPNDEVIKLKQQRNEIDLMYNKHYSEQIQEINEEIQKKVVVTTIRTNLSPPILETVRFTRLIEQLCQQYHAKMIQVSSQVFQFLVQEDSVQKMFDDVVQICAGAKTISKSLGITISVGVAFGDIEQVTQIFGNLQYRCFYGDVIQISDILSLQSFDEVRVELTSLYDKDNKFGPNLCLDELQINVPTFKFSEQVDKIEYQNLTLLTSQIILSEQNIIYNTIQDDNKASPFTKRQYENNNGLNNSNTSSQKQWFEQFEEDNSAKYRISTFNRLSQINMCDQTDSVSKYKLNIEKQALYNTSNSNVEDSQTSTPRTHQVDTCKTQPIFKVCADAEKSEEVGNNKIMDTRILSRAVKLLSASKKQSKILIIKYIRQTSTSFGTIIASVFNITQACALYINLNATFNSISSNYGVTIFNGQYPIKTVLTIFSNILILDNVLRLACLVLLVYLYVIRQNRWNSSQKKIIENTVQTIENVLFSLAIIYNFSIQYSLELMFQLLDRYHQLVIKHNAIAHGWLIIFFQNFNFMQAMNISAQTPHQISKSIKVFVLMEIVHYARMVKKFPQYVLFMAVSQVSQIPWLLQQASVGVNNIGTKIKMRDYIKKQAVILSRHRPHLQASGELLIITKDQPTLNQDVIGQLNVKYQSVKYHESGSDLVNRIQMQTKDQLPHFPVVLFNNAVVFRLDFPTRPVEETNCLFADVTNAFSSREHLSLLSSSRNAARWISYHEKNDANSACWHLQLALYNVLEVLHRHPEAGAALSFGDLKGVTLCYEDVRHDAVGEAAEELEQIVSAPGRLTVSKRFWAQFVQRALENCGGQKQNLQFQKQFVDGGKMVQLWK</sequence>
<dbReference type="Proteomes" id="UP001642409">
    <property type="component" value="Unassembled WGS sequence"/>
</dbReference>
<keyword evidence="1" id="KW-0812">Transmembrane</keyword>
<evidence type="ECO:0000256" key="1">
    <source>
        <dbReference type="SAM" id="Phobius"/>
    </source>
</evidence>
<feature type="transmembrane region" description="Helical" evidence="1">
    <location>
        <begin position="129"/>
        <end position="146"/>
    </location>
</feature>